<evidence type="ECO:0000313" key="11">
    <source>
        <dbReference type="EMBL" id="PPQ31636.1"/>
    </source>
</evidence>
<dbReference type="GO" id="GO:0046316">
    <property type="term" value="F:gluconokinase activity"/>
    <property type="evidence" value="ECO:0007669"/>
    <property type="project" value="UniProtKB-EC"/>
</dbReference>
<dbReference type="OrthoDB" id="9795716at2"/>
<protein>
    <recommendedName>
        <fullName evidence="3 10">Gluconokinase</fullName>
        <ecNumber evidence="3 10">2.7.1.12</ecNumber>
    </recommendedName>
</protein>
<comment type="catalytic activity">
    <reaction evidence="9 10">
        <text>D-gluconate + ATP = 6-phospho-D-gluconate + ADP + H(+)</text>
        <dbReference type="Rhea" id="RHEA:19433"/>
        <dbReference type="ChEBI" id="CHEBI:15378"/>
        <dbReference type="ChEBI" id="CHEBI:18391"/>
        <dbReference type="ChEBI" id="CHEBI:30616"/>
        <dbReference type="ChEBI" id="CHEBI:58759"/>
        <dbReference type="ChEBI" id="CHEBI:456216"/>
        <dbReference type="EC" id="2.7.1.12"/>
    </reaction>
</comment>
<evidence type="ECO:0000256" key="6">
    <source>
        <dbReference type="ARBA" id="ARBA00022777"/>
    </source>
</evidence>
<keyword evidence="4 10" id="KW-0808">Transferase</keyword>
<dbReference type="GO" id="GO:0019521">
    <property type="term" value="P:D-gluconate metabolic process"/>
    <property type="evidence" value="ECO:0007669"/>
    <property type="project" value="UniProtKB-KW"/>
</dbReference>
<comment type="pathway">
    <text evidence="1">Carbohydrate acid metabolism.</text>
</comment>
<dbReference type="PANTHER" id="PTHR43442">
    <property type="entry name" value="GLUCONOKINASE-RELATED"/>
    <property type="match status" value="1"/>
</dbReference>
<evidence type="ECO:0000256" key="4">
    <source>
        <dbReference type="ARBA" id="ARBA00022679"/>
    </source>
</evidence>
<dbReference type="PANTHER" id="PTHR43442:SF3">
    <property type="entry name" value="GLUCONOKINASE-RELATED"/>
    <property type="match status" value="1"/>
</dbReference>
<evidence type="ECO:0000256" key="5">
    <source>
        <dbReference type="ARBA" id="ARBA00022741"/>
    </source>
</evidence>
<dbReference type="CDD" id="cd02021">
    <property type="entry name" value="GntK"/>
    <property type="match status" value="1"/>
</dbReference>
<dbReference type="EMBL" id="NHRY01000187">
    <property type="protein sequence ID" value="PPQ31636.1"/>
    <property type="molecule type" value="Genomic_DNA"/>
</dbReference>
<accession>A0A2S6NAK2</accession>
<dbReference type="GO" id="GO:0005737">
    <property type="term" value="C:cytoplasm"/>
    <property type="evidence" value="ECO:0007669"/>
    <property type="project" value="TreeGrafter"/>
</dbReference>
<name>A0A2S6NAK2_RHOGL</name>
<evidence type="ECO:0000256" key="8">
    <source>
        <dbReference type="ARBA" id="ARBA00023064"/>
    </source>
</evidence>
<keyword evidence="12" id="KW-1185">Reference proteome</keyword>
<evidence type="ECO:0000313" key="12">
    <source>
        <dbReference type="Proteomes" id="UP000239724"/>
    </source>
</evidence>
<dbReference type="GO" id="GO:0005524">
    <property type="term" value="F:ATP binding"/>
    <property type="evidence" value="ECO:0007669"/>
    <property type="project" value="UniProtKB-KW"/>
</dbReference>
<keyword evidence="7 10" id="KW-0067">ATP-binding</keyword>
<dbReference type="EC" id="2.7.1.12" evidence="3 10"/>
<organism evidence="11 12">
    <name type="scientific">Rhodopila globiformis</name>
    <name type="common">Rhodopseudomonas globiformis</name>
    <dbReference type="NCBI Taxonomy" id="1071"/>
    <lineage>
        <taxon>Bacteria</taxon>
        <taxon>Pseudomonadati</taxon>
        <taxon>Pseudomonadota</taxon>
        <taxon>Alphaproteobacteria</taxon>
        <taxon>Acetobacterales</taxon>
        <taxon>Acetobacteraceae</taxon>
        <taxon>Rhodopila</taxon>
    </lineage>
</organism>
<evidence type="ECO:0000256" key="3">
    <source>
        <dbReference type="ARBA" id="ARBA00012054"/>
    </source>
</evidence>
<dbReference type="InterPro" id="IPR006001">
    <property type="entry name" value="Therm_gnt_kin"/>
</dbReference>
<dbReference type="InterPro" id="IPR027417">
    <property type="entry name" value="P-loop_NTPase"/>
</dbReference>
<evidence type="ECO:0000256" key="1">
    <source>
        <dbReference type="ARBA" id="ARBA00004761"/>
    </source>
</evidence>
<keyword evidence="8" id="KW-0311">Gluconate utilization</keyword>
<evidence type="ECO:0000256" key="10">
    <source>
        <dbReference type="RuleBase" id="RU363066"/>
    </source>
</evidence>
<comment type="similarity">
    <text evidence="2 10">Belongs to the gluconokinase GntK/GntV family.</text>
</comment>
<keyword evidence="5 10" id="KW-0547">Nucleotide-binding</keyword>
<proteinExistence type="inferred from homology"/>
<evidence type="ECO:0000256" key="9">
    <source>
        <dbReference type="ARBA" id="ARBA00048090"/>
    </source>
</evidence>
<dbReference type="SUPFAM" id="SSF52540">
    <property type="entry name" value="P-loop containing nucleoside triphosphate hydrolases"/>
    <property type="match status" value="1"/>
</dbReference>
<dbReference type="Pfam" id="PF13671">
    <property type="entry name" value="AAA_33"/>
    <property type="match status" value="1"/>
</dbReference>
<keyword evidence="6 10" id="KW-0418">Kinase</keyword>
<sequence>MGVSGSGKSTLAAGLAQREGWPLLEGDTFHPRANIVKMQAGIPLTDEDRWPWLRAIAAKMDELRAGGQSAVVACSTLKRSYRDILIGKRPDTVLVYLRAPQDLIARRMAGRKGHFMPPALLESQFATLEEPGPDEAPIIVDTSASPDAALAEAIRQLQARGIPEPSP</sequence>
<dbReference type="AlphaFoldDB" id="A0A2S6NAK2"/>
<dbReference type="Proteomes" id="UP000239724">
    <property type="component" value="Unassembled WGS sequence"/>
</dbReference>
<evidence type="ECO:0000256" key="2">
    <source>
        <dbReference type="ARBA" id="ARBA00008420"/>
    </source>
</evidence>
<evidence type="ECO:0000256" key="7">
    <source>
        <dbReference type="ARBA" id="ARBA00022840"/>
    </source>
</evidence>
<dbReference type="FunFam" id="3.40.50.300:FF:000522">
    <property type="entry name" value="Gluconokinase"/>
    <property type="match status" value="1"/>
</dbReference>
<dbReference type="NCBIfam" id="TIGR01313">
    <property type="entry name" value="therm_gnt_kin"/>
    <property type="match status" value="1"/>
</dbReference>
<dbReference type="Gene3D" id="3.40.50.300">
    <property type="entry name" value="P-loop containing nucleotide triphosphate hydrolases"/>
    <property type="match status" value="1"/>
</dbReference>
<gene>
    <name evidence="11" type="ORF">CCS01_17130</name>
</gene>
<reference evidence="11 12" key="1">
    <citation type="journal article" date="2018" name="Arch. Microbiol.">
        <title>New insights into the metabolic potential of the phototrophic purple bacterium Rhodopila globiformis DSM 161(T) from its draft genome sequence and evidence for a vanadium-dependent nitrogenase.</title>
        <authorList>
            <person name="Imhoff J.F."/>
            <person name="Rahn T."/>
            <person name="Kunzel S."/>
            <person name="Neulinger S.C."/>
        </authorList>
    </citation>
    <scope>NUCLEOTIDE SEQUENCE [LARGE SCALE GENOMIC DNA]</scope>
    <source>
        <strain evidence="11 12">DSM 161</strain>
    </source>
</reference>
<comment type="caution">
    <text evidence="11">The sequence shown here is derived from an EMBL/GenBank/DDBJ whole genome shotgun (WGS) entry which is preliminary data.</text>
</comment>